<evidence type="ECO:0000256" key="4">
    <source>
        <dbReference type="ARBA" id="ARBA00022723"/>
    </source>
</evidence>
<dbReference type="InterPro" id="IPR015655">
    <property type="entry name" value="PP2C"/>
</dbReference>
<dbReference type="KEGG" id="hst:105192604"/>
<feature type="compositionally biased region" description="Low complexity" evidence="10">
    <location>
        <begin position="242"/>
        <end position="254"/>
    </location>
</feature>
<dbReference type="InParanoid" id="E2B9K4"/>
<comment type="cofactor">
    <cofactor evidence="1">
        <name>Mn(2+)</name>
        <dbReference type="ChEBI" id="CHEBI:29035"/>
    </cofactor>
</comment>
<evidence type="ECO:0000256" key="1">
    <source>
        <dbReference type="ARBA" id="ARBA00001936"/>
    </source>
</evidence>
<comment type="similarity">
    <text evidence="2 9">Belongs to the PP2C family.</text>
</comment>
<feature type="domain" description="PPM-type phosphatase" evidence="11">
    <location>
        <begin position="23"/>
        <end position="638"/>
    </location>
</feature>
<feature type="compositionally biased region" description="Low complexity" evidence="10">
    <location>
        <begin position="192"/>
        <end position="206"/>
    </location>
</feature>
<dbReference type="PROSITE" id="PS51746">
    <property type="entry name" value="PPM_2"/>
    <property type="match status" value="1"/>
</dbReference>
<dbReference type="EMBL" id="GL446556">
    <property type="protein sequence ID" value="EFN87637.1"/>
    <property type="molecule type" value="Genomic_DNA"/>
</dbReference>
<dbReference type="Gene3D" id="3.60.40.10">
    <property type="entry name" value="PPM-type phosphatase domain"/>
    <property type="match status" value="2"/>
</dbReference>
<evidence type="ECO:0000256" key="5">
    <source>
        <dbReference type="ARBA" id="ARBA00022801"/>
    </source>
</evidence>
<evidence type="ECO:0000256" key="10">
    <source>
        <dbReference type="SAM" id="MobiDB-lite"/>
    </source>
</evidence>
<evidence type="ECO:0000313" key="12">
    <source>
        <dbReference type="EMBL" id="EFN87637.1"/>
    </source>
</evidence>
<dbReference type="PANTHER" id="PTHR13832">
    <property type="entry name" value="PROTEIN PHOSPHATASE 2C"/>
    <property type="match status" value="1"/>
</dbReference>
<proteinExistence type="inferred from homology"/>
<dbReference type="GO" id="GO:0046872">
    <property type="term" value="F:metal ion binding"/>
    <property type="evidence" value="ECO:0007669"/>
    <property type="project" value="UniProtKB-KW"/>
</dbReference>
<dbReference type="STRING" id="610380.E2B9K4"/>
<gene>
    <name evidence="12" type="ORF">EAI_01427</name>
</gene>
<reference evidence="12 13" key="1">
    <citation type="journal article" date="2010" name="Science">
        <title>Genomic comparison of the ants Camponotus floridanus and Harpegnathos saltator.</title>
        <authorList>
            <person name="Bonasio R."/>
            <person name="Zhang G."/>
            <person name="Ye C."/>
            <person name="Mutti N.S."/>
            <person name="Fang X."/>
            <person name="Qin N."/>
            <person name="Donahue G."/>
            <person name="Yang P."/>
            <person name="Li Q."/>
            <person name="Li C."/>
            <person name="Zhang P."/>
            <person name="Huang Z."/>
            <person name="Berger S.L."/>
            <person name="Reinberg D."/>
            <person name="Wang J."/>
            <person name="Liebig J."/>
        </authorList>
    </citation>
    <scope>NUCLEOTIDE SEQUENCE [LARGE SCALE GENOMIC DNA]</scope>
    <source>
        <strain evidence="12 13">R22 G/1</strain>
    </source>
</reference>
<dbReference type="PROSITE" id="PS01032">
    <property type="entry name" value="PPM_1"/>
    <property type="match status" value="1"/>
</dbReference>
<organism evidence="13">
    <name type="scientific">Harpegnathos saltator</name>
    <name type="common">Jerdon's jumping ant</name>
    <dbReference type="NCBI Taxonomy" id="610380"/>
    <lineage>
        <taxon>Eukaryota</taxon>
        <taxon>Metazoa</taxon>
        <taxon>Ecdysozoa</taxon>
        <taxon>Arthropoda</taxon>
        <taxon>Hexapoda</taxon>
        <taxon>Insecta</taxon>
        <taxon>Pterygota</taxon>
        <taxon>Neoptera</taxon>
        <taxon>Endopterygota</taxon>
        <taxon>Hymenoptera</taxon>
        <taxon>Apocrita</taxon>
        <taxon>Aculeata</taxon>
        <taxon>Formicoidea</taxon>
        <taxon>Formicidae</taxon>
        <taxon>Ponerinae</taxon>
        <taxon>Ponerini</taxon>
        <taxon>Harpegnathos</taxon>
    </lineage>
</organism>
<dbReference type="CDD" id="cd00143">
    <property type="entry name" value="PP2Cc"/>
    <property type="match status" value="1"/>
</dbReference>
<keyword evidence="7 9" id="KW-0904">Protein phosphatase</keyword>
<keyword evidence="8" id="KW-0464">Manganese</keyword>
<keyword evidence="6" id="KW-0460">Magnesium</keyword>
<dbReference type="InterPro" id="IPR001932">
    <property type="entry name" value="PPM-type_phosphatase-like_dom"/>
</dbReference>
<dbReference type="SUPFAM" id="SSF81606">
    <property type="entry name" value="PP2C-like"/>
    <property type="match status" value="2"/>
</dbReference>
<dbReference type="InterPro" id="IPR036457">
    <property type="entry name" value="PPM-type-like_dom_sf"/>
</dbReference>
<feature type="compositionally biased region" description="Low complexity" evidence="10">
    <location>
        <begin position="217"/>
        <end position="226"/>
    </location>
</feature>
<dbReference type="PANTHER" id="PTHR13832:SF803">
    <property type="entry name" value="PROTEIN PHOSPHATASE 1G"/>
    <property type="match status" value="1"/>
</dbReference>
<dbReference type="EC" id="3.1.3.16" evidence="3"/>
<dbReference type="InterPro" id="IPR000222">
    <property type="entry name" value="PP2C_BS"/>
</dbReference>
<evidence type="ECO:0000259" key="11">
    <source>
        <dbReference type="PROSITE" id="PS51746"/>
    </source>
</evidence>
<feature type="region of interest" description="Disordered" evidence="10">
    <location>
        <begin position="115"/>
        <end position="135"/>
    </location>
</feature>
<feature type="compositionally biased region" description="Polar residues" evidence="10">
    <location>
        <begin position="274"/>
        <end position="285"/>
    </location>
</feature>
<keyword evidence="5 9" id="KW-0378">Hydrolase</keyword>
<feature type="compositionally biased region" description="Pro residues" evidence="10">
    <location>
        <begin position="207"/>
        <end position="216"/>
    </location>
</feature>
<dbReference type="AlphaFoldDB" id="E2B9K4"/>
<dbReference type="OMA" id="YCAMKLP"/>
<keyword evidence="4" id="KW-0479">Metal-binding</keyword>
<dbReference type="SMART" id="SM00332">
    <property type="entry name" value="PP2Cc"/>
    <property type="match status" value="1"/>
</dbReference>
<feature type="region of interest" description="Disordered" evidence="10">
    <location>
        <begin position="187"/>
        <end position="449"/>
    </location>
</feature>
<dbReference type="FunCoup" id="E2B9K4">
    <property type="interactions" value="1929"/>
</dbReference>
<name>E2B9K4_HARSA</name>
<accession>E2B9K4</accession>
<feature type="compositionally biased region" description="Acidic residues" evidence="10">
    <location>
        <begin position="125"/>
        <end position="134"/>
    </location>
</feature>
<feature type="compositionally biased region" description="Basic and acidic residues" evidence="10">
    <location>
        <begin position="336"/>
        <end position="346"/>
    </location>
</feature>
<evidence type="ECO:0000256" key="2">
    <source>
        <dbReference type="ARBA" id="ARBA00006702"/>
    </source>
</evidence>
<evidence type="ECO:0000313" key="13">
    <source>
        <dbReference type="Proteomes" id="UP000008237"/>
    </source>
</evidence>
<evidence type="ECO:0000256" key="7">
    <source>
        <dbReference type="ARBA" id="ARBA00022912"/>
    </source>
</evidence>
<feature type="compositionally biased region" description="Acidic residues" evidence="10">
    <location>
        <begin position="396"/>
        <end position="449"/>
    </location>
</feature>
<dbReference type="GO" id="GO:0004722">
    <property type="term" value="F:protein serine/threonine phosphatase activity"/>
    <property type="evidence" value="ECO:0007669"/>
    <property type="project" value="UniProtKB-EC"/>
</dbReference>
<dbReference type="OrthoDB" id="2333377at2759"/>
<evidence type="ECO:0000256" key="3">
    <source>
        <dbReference type="ARBA" id="ARBA00013081"/>
    </source>
</evidence>
<evidence type="ECO:0000256" key="6">
    <source>
        <dbReference type="ARBA" id="ARBA00022842"/>
    </source>
</evidence>
<protein>
    <recommendedName>
        <fullName evidence="3">protein-serine/threonine phosphatase</fullName>
        <ecNumber evidence="3">3.1.3.16</ecNumber>
    </recommendedName>
</protein>
<keyword evidence="13" id="KW-1185">Reference proteome</keyword>
<feature type="compositionally biased region" description="Polar residues" evidence="10">
    <location>
        <begin position="227"/>
        <end position="241"/>
    </location>
</feature>
<evidence type="ECO:0000256" key="8">
    <source>
        <dbReference type="ARBA" id="ARBA00023211"/>
    </source>
</evidence>
<evidence type="ECO:0000256" key="9">
    <source>
        <dbReference type="RuleBase" id="RU003465"/>
    </source>
</evidence>
<dbReference type="Pfam" id="PF00481">
    <property type="entry name" value="PP2C"/>
    <property type="match status" value="2"/>
</dbReference>
<dbReference type="PhylomeDB" id="E2B9K4"/>
<sequence length="693" mass="74310">MGAYLSEPITKKISSDEVGKNVAYGASSMQGWRISQEDAHNCCINFDENASLFAVYDGHGGHEVATYCARNLPEFIKQTEAYKRGDIAQALIDAFLGFDATLTKPEVVNMLKELAGTGSEKNEGDSNESDEEENVSNLCMEATMPLEQVMAKYHQSELSNSHVKSLKGEKCGKRTCIASPYLRGRRGREKAGCSSSGAGCSSSPSSLLPPPPPPPSSLSQSSSSSAANVVTTPWNTNETDVSSSSQPCGSSLSSTVERKETADCPASNEAEQVLDSTTSNGNSHASAPVGSTADVEPAKSMDMPDSSEDVKEEVSSLSKAPCAAEPKANDADVNGEENKRIGDADSSKGGGDNVSSSSCTPVENGDAGQQERITSSGRRRIQPMDLYQSLLKKDNDDSEEDDDDDENDETFDGVPESDDTEDVDEEDESDDDDDDEIEGEDMDEDSEDEADHFIVNTEKPGADSGCTAVVAILKGNELYVANAGDSRCVLCRDGQAVELSLDHKPEDEPEMERIVRAGGEVTTDGRVNGGLNLSRALGDHAYKQNIVLPPQEQMISALPDVRHVTIEPERDEFMVLACDGIWNFMSSQNVVQFVRSRLSQNYENLSKICEELFDHCLAPDTLGDGTGCDNMTAVIVKFKLPASESAKNETVAGVCVARKRSISPSLPAGENDECAAEESVLNPCKRPKTEAAM</sequence>
<dbReference type="Proteomes" id="UP000008237">
    <property type="component" value="Unassembled WGS sequence"/>
</dbReference>